<dbReference type="KEGG" id="hbh:E4T21_04540"/>
<feature type="compositionally biased region" description="Polar residues" evidence="1">
    <location>
        <begin position="341"/>
        <end position="350"/>
    </location>
</feature>
<dbReference type="Pfam" id="PF04830">
    <property type="entry name" value="DUF637"/>
    <property type="match status" value="1"/>
</dbReference>
<evidence type="ECO:0000313" key="4">
    <source>
        <dbReference type="Proteomes" id="UP000324285"/>
    </source>
</evidence>
<evidence type="ECO:0000313" key="3">
    <source>
        <dbReference type="EMBL" id="QEM80900.2"/>
    </source>
</evidence>
<feature type="region of interest" description="Disordered" evidence="1">
    <location>
        <begin position="333"/>
        <end position="364"/>
    </location>
</feature>
<protein>
    <submittedName>
        <fullName evidence="3">DUF637 domain-containing protein</fullName>
    </submittedName>
</protein>
<dbReference type="InterPro" id="IPR006915">
    <property type="entry name" value="DUF637_hemagglutn_put"/>
</dbReference>
<feature type="domain" description="DUF637" evidence="2">
    <location>
        <begin position="2"/>
        <end position="60"/>
    </location>
</feature>
<accession>A0A856QLU7</accession>
<gene>
    <name evidence="3" type="ORF">E4T21_04540</name>
</gene>
<keyword evidence="4" id="KW-1185">Reference proteome</keyword>
<evidence type="ECO:0000259" key="2">
    <source>
        <dbReference type="Pfam" id="PF04830"/>
    </source>
</evidence>
<dbReference type="AlphaFoldDB" id="A0A856QLU7"/>
<reference evidence="3" key="1">
    <citation type="submission" date="2021-02" db="EMBL/GenBank/DDBJ databases">
        <title>Strain Y2R2, a novel species of the genus Halomonas.</title>
        <authorList>
            <person name="Huang H."/>
        </authorList>
    </citation>
    <scope>NUCLEOTIDE SEQUENCE</scope>
    <source>
        <strain evidence="3">Y2R2</strain>
    </source>
</reference>
<proteinExistence type="predicted"/>
<sequence length="493" mass="52069">MQNSLANAFAAAGFNAIGDFTQDSVNFSEGSLSKAALHGVMGGLAAEATGGDFKTGALAAGINELLVDKLANEYAGMSPDKKAGLLVMNSQLIGVLAAAATGGVNDADNLQVGAKVAADSTQYNYLSHEQEVQRDRERDECRGFECVKVEGKWALIDSGQDAALASGVMAGVPISMAETVEDLFVLFDGDTYTALGQLLEQDNVLATLGSAVVQDYRQRLENIHQEYQRAGASGAFNAGLEVGKLATELVSSVGKAPVMVMTTAKRAGNLADSVADASKVIPDGAHAGGLPEGSIELRPGVSAQVNAPKGYKVYQSPDGDRYYVSPTGETYSSLGDIPRGGTSTDVTNAPTRAGNVEEGEVGPYGDLASRSVKDGMTPDHIPSFAATKQAVSDAELDLSDAQLRALKNNTNCVVVRTCDHQSFSRTYGGRNSQTQIQTDAQDLYKAAEADLDTWEPVWRKNGWSDADIANARRKVHEYNKQTFEELGIDYGSD</sequence>
<evidence type="ECO:0000256" key="1">
    <source>
        <dbReference type="SAM" id="MobiDB-lite"/>
    </source>
</evidence>
<dbReference type="Proteomes" id="UP000324285">
    <property type="component" value="Chromosome"/>
</dbReference>
<dbReference type="EMBL" id="CP038437">
    <property type="protein sequence ID" value="QEM80900.2"/>
    <property type="molecule type" value="Genomic_DNA"/>
</dbReference>
<name>A0A856QLU7_9GAMM</name>
<organism evidence="3 4">
    <name type="scientific">Halomonas binhaiensis</name>
    <dbReference type="NCBI Taxonomy" id="2562282"/>
    <lineage>
        <taxon>Bacteria</taxon>
        <taxon>Pseudomonadati</taxon>
        <taxon>Pseudomonadota</taxon>
        <taxon>Gammaproteobacteria</taxon>
        <taxon>Oceanospirillales</taxon>
        <taxon>Halomonadaceae</taxon>
        <taxon>Halomonas</taxon>
    </lineage>
</organism>